<organism evidence="2 3">
    <name type="scientific">Eutypa lata (strain UCR-EL1)</name>
    <name type="common">Grapevine dieback disease fungus</name>
    <name type="synonym">Eutypa armeniacae</name>
    <dbReference type="NCBI Taxonomy" id="1287681"/>
    <lineage>
        <taxon>Eukaryota</taxon>
        <taxon>Fungi</taxon>
        <taxon>Dikarya</taxon>
        <taxon>Ascomycota</taxon>
        <taxon>Pezizomycotina</taxon>
        <taxon>Sordariomycetes</taxon>
        <taxon>Xylariomycetidae</taxon>
        <taxon>Xylariales</taxon>
        <taxon>Diatrypaceae</taxon>
        <taxon>Eutypa</taxon>
    </lineage>
</organism>
<dbReference type="OrthoDB" id="5279415at2759"/>
<reference evidence="3" key="1">
    <citation type="journal article" date="2013" name="Genome Announc.">
        <title>Draft genome sequence of the grapevine dieback fungus Eutypa lata UCR-EL1.</title>
        <authorList>
            <person name="Blanco-Ulate B."/>
            <person name="Rolshausen P.E."/>
            <person name="Cantu D."/>
        </authorList>
    </citation>
    <scope>NUCLEOTIDE SEQUENCE [LARGE SCALE GENOMIC DNA]</scope>
    <source>
        <strain evidence="3">UCR-EL1</strain>
    </source>
</reference>
<evidence type="ECO:0000313" key="3">
    <source>
        <dbReference type="Proteomes" id="UP000012174"/>
    </source>
</evidence>
<dbReference type="Proteomes" id="UP000012174">
    <property type="component" value="Unassembled WGS sequence"/>
</dbReference>
<proteinExistence type="predicted"/>
<keyword evidence="3" id="KW-1185">Reference proteome</keyword>
<evidence type="ECO:0000256" key="1">
    <source>
        <dbReference type="SAM" id="MobiDB-lite"/>
    </source>
</evidence>
<dbReference type="OMA" id="HFLATCK"/>
<protein>
    <submittedName>
        <fullName evidence="2">Uncharacterized protein</fullName>
    </submittedName>
</protein>
<dbReference type="HOGENOM" id="CLU_032154_0_0_1"/>
<feature type="region of interest" description="Disordered" evidence="1">
    <location>
        <begin position="332"/>
        <end position="358"/>
    </location>
</feature>
<feature type="compositionally biased region" description="Basic and acidic residues" evidence="1">
    <location>
        <begin position="337"/>
        <end position="355"/>
    </location>
</feature>
<gene>
    <name evidence="2" type="ORF">UCREL1_9294</name>
</gene>
<evidence type="ECO:0000313" key="2">
    <source>
        <dbReference type="EMBL" id="EMR63750.1"/>
    </source>
</evidence>
<dbReference type="eggNOG" id="ENOG502RFRV">
    <property type="taxonomic scope" value="Eukaryota"/>
</dbReference>
<name>M7TAS8_EUTLA</name>
<dbReference type="AlphaFoldDB" id="M7TAS8"/>
<dbReference type="KEGG" id="ela:UCREL1_9294"/>
<sequence>MNSAWECRDQADQAEIYYNQPLRTQNRHLQDEVLSLKRLLRENGISWRPDASQEANGPLPIVDPLSKVRRDRLLVREKTKSNQIAIHFLATCRAYYVEGTGFLWNNNNFIFTTPEALRNFAEVPLIHRLTVRSVNFRIIAKFYDDEDRTHNLPSSYHPDFKKPKRLMVHKRPKDHALARRGFRAYAYYQLIDFLEAMLPPHDPTDGATDFELLKTNKRPRLLPNLERIRIDFVNFGEDMLMFPPSHLHDLASHQMGCSLNEVMLTGLPSDEAGFRVSSELGGLLKDEGLLIDHAPTMIALKNGIRVLPCDDDGCHYSSKVVRAMQTTFRFRSPGNDNHLHHQEEFPPAPKDEGEPPSHMYKSCRTLWKKVPIKLDDTEKRKWELFDRISGLPWDDVEEEVLFLEMMEENHGLSKCSNCGERHPGAILDDEFSDMDEDDILGY</sequence>
<dbReference type="EMBL" id="KB707179">
    <property type="protein sequence ID" value="EMR63750.1"/>
    <property type="molecule type" value="Genomic_DNA"/>
</dbReference>
<accession>M7TAS8</accession>